<dbReference type="GO" id="GO:0003735">
    <property type="term" value="F:structural constituent of ribosome"/>
    <property type="evidence" value="ECO:0007669"/>
    <property type="project" value="InterPro"/>
</dbReference>
<evidence type="ECO:0000313" key="10">
    <source>
        <dbReference type="EMBL" id="PJB16609.1"/>
    </source>
</evidence>
<evidence type="ECO:0000256" key="9">
    <source>
        <dbReference type="SAM" id="MobiDB-lite"/>
    </source>
</evidence>
<evidence type="ECO:0000256" key="3">
    <source>
        <dbReference type="ARBA" id="ARBA00022884"/>
    </source>
</evidence>
<keyword evidence="8" id="KW-0175">Coiled coil</keyword>
<proteinExistence type="inferred from homology"/>
<keyword evidence="2 7" id="KW-0699">rRNA-binding</keyword>
<comment type="similarity">
    <text evidence="1 7">Belongs to the bacterial ribosomal protein bS20 family.</text>
</comment>
<feature type="compositionally biased region" description="Polar residues" evidence="9">
    <location>
        <begin position="78"/>
        <end position="88"/>
    </location>
</feature>
<name>A0A2M8AGB2_9BACT</name>
<protein>
    <recommendedName>
        <fullName evidence="6 7">Small ribosomal subunit protein bS20</fullName>
    </recommendedName>
</protein>
<gene>
    <name evidence="7 10" type="primary">rpsT</name>
    <name evidence="10" type="ORF">CO116_02030</name>
</gene>
<evidence type="ECO:0000256" key="7">
    <source>
        <dbReference type="HAMAP-Rule" id="MF_00500"/>
    </source>
</evidence>
<keyword evidence="3 7" id="KW-0694">RNA-binding</keyword>
<feature type="region of interest" description="Disordered" evidence="9">
    <location>
        <begin position="67"/>
        <end position="88"/>
    </location>
</feature>
<evidence type="ECO:0000313" key="11">
    <source>
        <dbReference type="Proteomes" id="UP000230611"/>
    </source>
</evidence>
<comment type="function">
    <text evidence="7">Binds directly to 16S ribosomal RNA.</text>
</comment>
<comment type="caution">
    <text evidence="10">The sequence shown here is derived from an EMBL/GenBank/DDBJ whole genome shotgun (WGS) entry which is preliminary data.</text>
</comment>
<organism evidence="10 11">
    <name type="scientific">Candidatus Falkowbacteria bacterium CG_4_9_14_3_um_filter_38_19</name>
    <dbReference type="NCBI Taxonomy" id="1974559"/>
    <lineage>
        <taxon>Bacteria</taxon>
        <taxon>Candidatus Falkowiibacteriota</taxon>
    </lineage>
</organism>
<dbReference type="InterPro" id="IPR002583">
    <property type="entry name" value="Ribosomal_bS20"/>
</dbReference>
<evidence type="ECO:0000256" key="4">
    <source>
        <dbReference type="ARBA" id="ARBA00022980"/>
    </source>
</evidence>
<reference evidence="11" key="1">
    <citation type="submission" date="2017-09" db="EMBL/GenBank/DDBJ databases">
        <title>Depth-based differentiation of microbial function through sediment-hosted aquifers and enrichment of novel symbionts in the deep terrestrial subsurface.</title>
        <authorList>
            <person name="Probst A.J."/>
            <person name="Ladd B."/>
            <person name="Jarett J.K."/>
            <person name="Geller-Mcgrath D.E."/>
            <person name="Sieber C.M.K."/>
            <person name="Emerson J.B."/>
            <person name="Anantharaman K."/>
            <person name="Thomas B.C."/>
            <person name="Malmstrom R."/>
            <person name="Stieglmeier M."/>
            <person name="Klingl A."/>
            <person name="Woyke T."/>
            <person name="Ryan C.M."/>
            <person name="Banfield J.F."/>
        </authorList>
    </citation>
    <scope>NUCLEOTIDE SEQUENCE [LARGE SCALE GENOMIC DNA]</scope>
</reference>
<dbReference type="PANTHER" id="PTHR33398">
    <property type="entry name" value="30S RIBOSOMAL PROTEIN S20"/>
    <property type="match status" value="1"/>
</dbReference>
<dbReference type="AlphaFoldDB" id="A0A2M8AGB2"/>
<keyword evidence="4 7" id="KW-0689">Ribosomal protein</keyword>
<dbReference type="Gene3D" id="1.20.58.110">
    <property type="entry name" value="Ribosomal protein S20"/>
    <property type="match status" value="1"/>
</dbReference>
<sequence>MPNTASAKKELRKNIQRQARNKKIKDNLKDLIKKSRQAIAAKNAQAKELVAKTLKALDKAAQKGVIKKNTCNRRKSRLQQSLNKSVKV</sequence>
<dbReference type="EMBL" id="PFUO01000097">
    <property type="protein sequence ID" value="PJB16609.1"/>
    <property type="molecule type" value="Genomic_DNA"/>
</dbReference>
<evidence type="ECO:0000256" key="1">
    <source>
        <dbReference type="ARBA" id="ARBA00007634"/>
    </source>
</evidence>
<evidence type="ECO:0000256" key="2">
    <source>
        <dbReference type="ARBA" id="ARBA00022730"/>
    </source>
</evidence>
<dbReference type="NCBIfam" id="TIGR00029">
    <property type="entry name" value="S20"/>
    <property type="match status" value="1"/>
</dbReference>
<keyword evidence="5 7" id="KW-0687">Ribonucleoprotein</keyword>
<dbReference type="Proteomes" id="UP000230611">
    <property type="component" value="Unassembled WGS sequence"/>
</dbReference>
<dbReference type="GO" id="GO:0006412">
    <property type="term" value="P:translation"/>
    <property type="evidence" value="ECO:0007669"/>
    <property type="project" value="UniProtKB-UniRule"/>
</dbReference>
<evidence type="ECO:0000256" key="5">
    <source>
        <dbReference type="ARBA" id="ARBA00023274"/>
    </source>
</evidence>
<dbReference type="HAMAP" id="MF_00500">
    <property type="entry name" value="Ribosomal_bS20"/>
    <property type="match status" value="1"/>
</dbReference>
<dbReference type="SUPFAM" id="SSF46992">
    <property type="entry name" value="Ribosomal protein S20"/>
    <property type="match status" value="1"/>
</dbReference>
<dbReference type="GO" id="GO:0070181">
    <property type="term" value="F:small ribosomal subunit rRNA binding"/>
    <property type="evidence" value="ECO:0007669"/>
    <property type="project" value="TreeGrafter"/>
</dbReference>
<dbReference type="GO" id="GO:0015935">
    <property type="term" value="C:small ribosomal subunit"/>
    <property type="evidence" value="ECO:0007669"/>
    <property type="project" value="TreeGrafter"/>
</dbReference>
<dbReference type="PANTHER" id="PTHR33398:SF1">
    <property type="entry name" value="SMALL RIBOSOMAL SUBUNIT PROTEIN BS20C"/>
    <property type="match status" value="1"/>
</dbReference>
<feature type="region of interest" description="Disordered" evidence="9">
    <location>
        <begin position="1"/>
        <end position="23"/>
    </location>
</feature>
<dbReference type="Pfam" id="PF01649">
    <property type="entry name" value="Ribosomal_S20p"/>
    <property type="match status" value="1"/>
</dbReference>
<feature type="coiled-coil region" evidence="8">
    <location>
        <begin position="25"/>
        <end position="63"/>
    </location>
</feature>
<dbReference type="GO" id="GO:0005829">
    <property type="term" value="C:cytosol"/>
    <property type="evidence" value="ECO:0007669"/>
    <property type="project" value="TreeGrafter"/>
</dbReference>
<feature type="compositionally biased region" description="Basic residues" evidence="9">
    <location>
        <begin position="14"/>
        <end position="23"/>
    </location>
</feature>
<dbReference type="InterPro" id="IPR036510">
    <property type="entry name" value="Ribosomal_bS20_sf"/>
</dbReference>
<accession>A0A2M8AGB2</accession>
<evidence type="ECO:0000256" key="6">
    <source>
        <dbReference type="ARBA" id="ARBA00035136"/>
    </source>
</evidence>
<evidence type="ECO:0000256" key="8">
    <source>
        <dbReference type="SAM" id="Coils"/>
    </source>
</evidence>